<evidence type="ECO:0000256" key="6">
    <source>
        <dbReference type="RuleBase" id="RU368091"/>
    </source>
</evidence>
<evidence type="ECO:0000313" key="11">
    <source>
        <dbReference type="Proteomes" id="UP000737402"/>
    </source>
</evidence>
<comment type="similarity">
    <text evidence="6">Belongs to the peptidase M3B family.</text>
</comment>
<evidence type="ECO:0000256" key="1">
    <source>
        <dbReference type="ARBA" id="ARBA00022670"/>
    </source>
</evidence>
<dbReference type="InterPro" id="IPR042088">
    <property type="entry name" value="OligoPept_F_C"/>
</dbReference>
<dbReference type="Gene3D" id="1.20.140.70">
    <property type="entry name" value="Oligopeptidase f, N-terminal domain"/>
    <property type="match status" value="1"/>
</dbReference>
<dbReference type="EC" id="3.4.24.-" evidence="6"/>
<dbReference type="Gene3D" id="1.10.287.830">
    <property type="entry name" value="putative peptidase helix hairpin domain like"/>
    <property type="match status" value="1"/>
</dbReference>
<comment type="function">
    <text evidence="6">Has oligopeptidase activity and degrades a variety of small bioactive peptides.</text>
</comment>
<keyword evidence="11" id="KW-1185">Reference proteome</keyword>
<dbReference type="GO" id="GO:0016787">
    <property type="term" value="F:hydrolase activity"/>
    <property type="evidence" value="ECO:0007669"/>
    <property type="project" value="UniProtKB-KW"/>
</dbReference>
<evidence type="ECO:0000256" key="4">
    <source>
        <dbReference type="ARBA" id="ARBA00022833"/>
    </source>
</evidence>
<keyword evidence="1 6" id="KW-0645">Protease</keyword>
<comment type="cofactor">
    <cofactor evidence="6">
        <name>Zn(2+)</name>
        <dbReference type="ChEBI" id="CHEBI:29105"/>
    </cofactor>
    <text evidence="6">Binds 1 zinc ion.</text>
</comment>
<keyword evidence="5 6" id="KW-0482">Metalloprotease</keyword>
<dbReference type="RefSeq" id="WP_204417592.1">
    <property type="nucleotide sequence ID" value="NZ_JAFBED010000006.1"/>
</dbReference>
<reference evidence="10 11" key="1">
    <citation type="submission" date="2021-01" db="EMBL/GenBank/DDBJ databases">
        <title>Genomic Encyclopedia of Type Strains, Phase IV (KMG-IV): sequencing the most valuable type-strain genomes for metagenomic binning, comparative biology and taxonomic classification.</title>
        <authorList>
            <person name="Goeker M."/>
        </authorList>
    </citation>
    <scope>NUCLEOTIDE SEQUENCE [LARGE SCALE GENOMIC DNA]</scope>
    <source>
        <strain evidence="10 11">DSM 25879</strain>
    </source>
</reference>
<dbReference type="CDD" id="cd09608">
    <property type="entry name" value="M3B_PepF"/>
    <property type="match status" value="1"/>
</dbReference>
<evidence type="ECO:0000256" key="2">
    <source>
        <dbReference type="ARBA" id="ARBA00022723"/>
    </source>
</evidence>
<organism evidence="10 11">
    <name type="scientific">Sutcliffiella tianshenii</name>
    <dbReference type="NCBI Taxonomy" id="1463404"/>
    <lineage>
        <taxon>Bacteria</taxon>
        <taxon>Bacillati</taxon>
        <taxon>Bacillota</taxon>
        <taxon>Bacilli</taxon>
        <taxon>Bacillales</taxon>
        <taxon>Bacillaceae</taxon>
        <taxon>Sutcliffiella</taxon>
    </lineage>
</organism>
<dbReference type="Gene3D" id="1.10.1370.20">
    <property type="entry name" value="Oligoendopeptidase f, C-terminal domain"/>
    <property type="match status" value="1"/>
</dbReference>
<dbReference type="InterPro" id="IPR013647">
    <property type="entry name" value="OligopepF_N_dom"/>
</dbReference>
<gene>
    <name evidence="10" type="ORF">JOC95_002919</name>
</gene>
<dbReference type="SUPFAM" id="SSF55486">
    <property type="entry name" value="Metalloproteases ('zincins'), catalytic domain"/>
    <property type="match status" value="1"/>
</dbReference>
<dbReference type="Proteomes" id="UP000737402">
    <property type="component" value="Unassembled WGS sequence"/>
</dbReference>
<dbReference type="EMBL" id="JAFBED010000006">
    <property type="protein sequence ID" value="MBM7621046.1"/>
    <property type="molecule type" value="Genomic_DNA"/>
</dbReference>
<dbReference type="PANTHER" id="PTHR11804:SF84">
    <property type="entry name" value="SACCHAROLYSIN"/>
    <property type="match status" value="1"/>
</dbReference>
<evidence type="ECO:0000256" key="7">
    <source>
        <dbReference type="SAM" id="SignalP"/>
    </source>
</evidence>
<dbReference type="NCBIfam" id="TIGR00181">
    <property type="entry name" value="pepF"/>
    <property type="match status" value="1"/>
</dbReference>
<keyword evidence="7" id="KW-0732">Signal</keyword>
<dbReference type="Pfam" id="PF08439">
    <property type="entry name" value="Peptidase_M3_N"/>
    <property type="match status" value="1"/>
</dbReference>
<feature type="chain" id="PRO_5046620895" description="Oligopeptidase F" evidence="7">
    <location>
        <begin position="25"/>
        <end position="623"/>
    </location>
</feature>
<evidence type="ECO:0000256" key="3">
    <source>
        <dbReference type="ARBA" id="ARBA00022801"/>
    </source>
</evidence>
<dbReference type="InterPro" id="IPR001567">
    <property type="entry name" value="Pept_M3A_M3B_dom"/>
</dbReference>
<name>A0ABS2P263_9BACI</name>
<feature type="signal peptide" evidence="7">
    <location>
        <begin position="1"/>
        <end position="24"/>
    </location>
</feature>
<dbReference type="InterPro" id="IPR045090">
    <property type="entry name" value="Pept_M3A_M3B"/>
</dbReference>
<dbReference type="PANTHER" id="PTHR11804">
    <property type="entry name" value="PROTEASE M3 THIMET OLIGOPEPTIDASE-RELATED"/>
    <property type="match status" value="1"/>
</dbReference>
<evidence type="ECO:0000313" key="10">
    <source>
        <dbReference type="EMBL" id="MBM7621046.1"/>
    </source>
</evidence>
<accession>A0ABS2P263</accession>
<comment type="caution">
    <text evidence="10">The sequence shown here is derived from an EMBL/GenBank/DDBJ whole genome shotgun (WGS) entry which is preliminary data.</text>
</comment>
<feature type="domain" description="Oligopeptidase F N-terminal" evidence="9">
    <location>
        <begin position="138"/>
        <end position="199"/>
    </location>
</feature>
<feature type="domain" description="Peptidase M3A/M3B catalytic" evidence="8">
    <location>
        <begin position="224"/>
        <end position="607"/>
    </location>
</feature>
<keyword evidence="4 6" id="KW-0862">Zinc</keyword>
<evidence type="ECO:0000256" key="5">
    <source>
        <dbReference type="ARBA" id="ARBA00023049"/>
    </source>
</evidence>
<proteinExistence type="inferred from homology"/>
<protein>
    <recommendedName>
        <fullName evidence="6">Oligopeptidase F</fullName>
        <ecNumber evidence="6">3.4.24.-</ecNumber>
    </recommendedName>
</protein>
<keyword evidence="2 6" id="KW-0479">Metal-binding</keyword>
<evidence type="ECO:0000259" key="8">
    <source>
        <dbReference type="Pfam" id="PF01432"/>
    </source>
</evidence>
<dbReference type="Pfam" id="PF01432">
    <property type="entry name" value="Peptidase_M3"/>
    <property type="match status" value="1"/>
</dbReference>
<dbReference type="InterPro" id="IPR004438">
    <property type="entry name" value="Peptidase_M3B"/>
</dbReference>
<sequence length="623" mass="72174">MKQFNRVILIVISLMLAVTTSVLAERQTYKSRDEIPSEYKWKIQSLYSDSAKWKNDAKKAKRLADQFMEKKGTIQSEEQILTLLEEYFALYRLVEKLYVYARVNQDVDISSSSAQELSNEAEMMMMYVVERTAWLSNELQAVKKEQWDSYIESDKLSPYRYFLKQTFEEKKHALPNEMEQLLIKTMPIVNAPSELFKMMSKDLVLPSFTVQEKVYSLTAPLYSVYMSSPNREVRKAAFQTYYRTLENYQDTFASMLANIVKANNFFASTRKYPNALEAHLTSNEVDPEVYTQLIDTVNDYLPLLHKYLKLKKEYVKLDSMHMYDLSAPSPFSPDEEIPYEEAKETVIKGLSPLGAAYLATLSKGLKENWVDVYSTNGKATGAYQIGSYDAHPFVLLNYQGLPSDVLTLAHEMGHAMHSHFSNKKQPYHDARYVTFTAEVSSTLQEHLLHKQLMREASTKEEKLHALYQYLEDFRVTLFRQTQFAEFEKIIHEMAQNEEVLHADSLKKVYYALNEKYYGKAVNVDKEIAMEWARVPHFFHSSFYTYQYATSFAASAALAEQLEEGGVQAQERILKELFSSGGSRPPLEILERAGVDMSKKEPIEDTMKRYEELISEFEQLLQGQ</sequence>
<keyword evidence="3 6" id="KW-0378">Hydrolase</keyword>
<evidence type="ECO:0000259" key="9">
    <source>
        <dbReference type="Pfam" id="PF08439"/>
    </source>
</evidence>